<dbReference type="InterPro" id="IPR020422">
    <property type="entry name" value="TYR_PHOSPHATASE_DUAL_dom"/>
</dbReference>
<dbReference type="Gene3D" id="3.90.190.10">
    <property type="entry name" value="Protein tyrosine phosphatase superfamily"/>
    <property type="match status" value="1"/>
</dbReference>
<evidence type="ECO:0000256" key="4">
    <source>
        <dbReference type="ARBA" id="ARBA00022912"/>
    </source>
</evidence>
<dbReference type="PROSITE" id="PS50054">
    <property type="entry name" value="TYR_PHOSPHATASE_DUAL"/>
    <property type="match status" value="1"/>
</dbReference>
<dbReference type="PRINTS" id="PR01908">
    <property type="entry name" value="ADSPHPHTASE"/>
</dbReference>
<evidence type="ECO:0000259" key="5">
    <source>
        <dbReference type="PROSITE" id="PS50054"/>
    </source>
</evidence>
<dbReference type="GO" id="GO:0017017">
    <property type="term" value="F:MAP kinase tyrosine/serine/threonine phosphatase activity"/>
    <property type="evidence" value="ECO:0007669"/>
    <property type="project" value="TreeGrafter"/>
</dbReference>
<keyword evidence="8" id="KW-1185">Reference proteome</keyword>
<dbReference type="AlphaFoldDB" id="A0A8H6YS39"/>
<keyword evidence="3" id="KW-0378">Hydrolase</keyword>
<dbReference type="PANTHER" id="PTHR10159">
    <property type="entry name" value="DUAL SPECIFICITY PROTEIN PHOSPHATASE"/>
    <property type="match status" value="1"/>
</dbReference>
<dbReference type="GO" id="GO:0033550">
    <property type="term" value="F:MAP kinase tyrosine phosphatase activity"/>
    <property type="evidence" value="ECO:0007669"/>
    <property type="project" value="TreeGrafter"/>
</dbReference>
<dbReference type="GO" id="GO:0008330">
    <property type="term" value="F:protein tyrosine/threonine phosphatase activity"/>
    <property type="evidence" value="ECO:0007669"/>
    <property type="project" value="TreeGrafter"/>
</dbReference>
<dbReference type="OrthoDB" id="10252009at2759"/>
<feature type="domain" description="Tyrosine-protein phosphatase" evidence="5">
    <location>
        <begin position="28"/>
        <end position="177"/>
    </location>
</feature>
<dbReference type="PANTHER" id="PTHR10159:SF519">
    <property type="entry name" value="DUAL SPECIFICITY PROTEIN PHOSPHATASE MPK3"/>
    <property type="match status" value="1"/>
</dbReference>
<feature type="domain" description="Tyrosine specific protein phosphatases" evidence="6">
    <location>
        <begin position="100"/>
        <end position="156"/>
    </location>
</feature>
<evidence type="ECO:0000256" key="2">
    <source>
        <dbReference type="ARBA" id="ARBA00013064"/>
    </source>
</evidence>
<dbReference type="GO" id="GO:0043409">
    <property type="term" value="P:negative regulation of MAPK cascade"/>
    <property type="evidence" value="ECO:0007669"/>
    <property type="project" value="TreeGrafter"/>
</dbReference>
<evidence type="ECO:0000256" key="1">
    <source>
        <dbReference type="ARBA" id="ARBA00008601"/>
    </source>
</evidence>
<dbReference type="SUPFAM" id="SSF52799">
    <property type="entry name" value="(Phosphotyrosine protein) phosphatases II"/>
    <property type="match status" value="1"/>
</dbReference>
<protein>
    <recommendedName>
        <fullName evidence="2">protein-tyrosine-phosphatase</fullName>
        <ecNumber evidence="2">3.1.3.48</ecNumber>
    </recommendedName>
</protein>
<keyword evidence="4" id="KW-0904">Protein phosphatase</keyword>
<dbReference type="CDD" id="cd14498">
    <property type="entry name" value="DSP"/>
    <property type="match status" value="1"/>
</dbReference>
<evidence type="ECO:0000256" key="3">
    <source>
        <dbReference type="ARBA" id="ARBA00022801"/>
    </source>
</evidence>
<evidence type="ECO:0000259" key="6">
    <source>
        <dbReference type="PROSITE" id="PS50056"/>
    </source>
</evidence>
<dbReference type="GO" id="GO:0005737">
    <property type="term" value="C:cytoplasm"/>
    <property type="evidence" value="ECO:0007669"/>
    <property type="project" value="TreeGrafter"/>
</dbReference>
<accession>A0A8H6YS39</accession>
<reference evidence="7" key="1">
    <citation type="submission" date="2020-05" db="EMBL/GenBank/DDBJ databases">
        <title>Mycena genomes resolve the evolution of fungal bioluminescence.</title>
        <authorList>
            <person name="Tsai I.J."/>
        </authorList>
    </citation>
    <scope>NUCLEOTIDE SEQUENCE</scope>
    <source>
        <strain evidence="7">CCC161011</strain>
    </source>
</reference>
<dbReference type="Pfam" id="PF00782">
    <property type="entry name" value="DSPc"/>
    <property type="match status" value="1"/>
</dbReference>
<dbReference type="InterPro" id="IPR029021">
    <property type="entry name" value="Prot-tyrosine_phosphatase-like"/>
</dbReference>
<dbReference type="InterPro" id="IPR000387">
    <property type="entry name" value="Tyr_Pase_dom"/>
</dbReference>
<dbReference type="PROSITE" id="PS50056">
    <property type="entry name" value="TYR_PHOSPHATASE_2"/>
    <property type="match status" value="1"/>
</dbReference>
<comment type="similarity">
    <text evidence="1">Belongs to the protein-tyrosine phosphatase family. Non-receptor class dual specificity subfamily.</text>
</comment>
<organism evidence="7 8">
    <name type="scientific">Mycena venus</name>
    <dbReference type="NCBI Taxonomy" id="2733690"/>
    <lineage>
        <taxon>Eukaryota</taxon>
        <taxon>Fungi</taxon>
        <taxon>Dikarya</taxon>
        <taxon>Basidiomycota</taxon>
        <taxon>Agaricomycotina</taxon>
        <taxon>Agaricomycetes</taxon>
        <taxon>Agaricomycetidae</taxon>
        <taxon>Agaricales</taxon>
        <taxon>Marasmiineae</taxon>
        <taxon>Mycenaceae</taxon>
        <taxon>Mycena</taxon>
    </lineage>
</organism>
<dbReference type="InterPro" id="IPR000340">
    <property type="entry name" value="Dual-sp_phosphatase_cat-dom"/>
</dbReference>
<name>A0A8H6YS39_9AGAR</name>
<proteinExistence type="inferred from homology"/>
<dbReference type="PROSITE" id="PS00383">
    <property type="entry name" value="TYR_PHOSPHATASE_1"/>
    <property type="match status" value="1"/>
</dbReference>
<dbReference type="InterPro" id="IPR016130">
    <property type="entry name" value="Tyr_Pase_AS"/>
</dbReference>
<evidence type="ECO:0000313" key="8">
    <source>
        <dbReference type="Proteomes" id="UP000620124"/>
    </source>
</evidence>
<dbReference type="Proteomes" id="UP000620124">
    <property type="component" value="Unassembled WGS sequence"/>
</dbReference>
<dbReference type="EC" id="3.1.3.48" evidence="2"/>
<comment type="caution">
    <text evidence="7">The sequence shown here is derived from an EMBL/GenBank/DDBJ whole genome shotgun (WGS) entry which is preliminary data.</text>
</comment>
<evidence type="ECO:0000313" key="7">
    <source>
        <dbReference type="EMBL" id="KAF7366183.1"/>
    </source>
</evidence>
<dbReference type="SMART" id="SM00195">
    <property type="entry name" value="DSPc"/>
    <property type="match status" value="1"/>
</dbReference>
<dbReference type="EMBL" id="JACAZI010000003">
    <property type="protein sequence ID" value="KAF7366183.1"/>
    <property type="molecule type" value="Genomic_DNA"/>
</dbReference>
<sequence length="212" mass="22867">MSSTGPRSQRMDKAIIRGPMDVSPLSDDVTEILPNLFLGSEAGARNLEMLRKRGITHILTVMVDPVPRGATAAEDGFRRMQIPVQDWPDQELMTYFKDANNFIDAARVTAQEAVLVHCYQGVSRSATIVAAYLMASHPPLHDDDSAALAFLRARRPIVHPNSGFLAQLALYGRCGCDLDAHPTAVEAWRAGAGADAHMARGSGETWGLDGGG</sequence>
<gene>
    <name evidence="7" type="ORF">MVEN_00495300</name>
</gene>